<evidence type="ECO:0000256" key="1">
    <source>
        <dbReference type="ARBA" id="ARBA00001970"/>
    </source>
</evidence>
<evidence type="ECO:0000256" key="18">
    <source>
        <dbReference type="ARBA" id="ARBA00023157"/>
    </source>
</evidence>
<keyword evidence="16" id="KW-0044">Antibiotic</keyword>
<dbReference type="OrthoDB" id="6372137at2759"/>
<feature type="transmembrane region" description="Helical" evidence="20">
    <location>
        <begin position="504"/>
        <end position="527"/>
    </location>
</feature>
<dbReference type="Gene3D" id="2.60.40.4060">
    <property type="entry name" value="Reeler domain"/>
    <property type="match status" value="1"/>
</dbReference>
<dbReference type="Pfam" id="PF02014">
    <property type="entry name" value="Reeler"/>
    <property type="match status" value="1"/>
</dbReference>
<comment type="cofactor">
    <cofactor evidence="1">
        <name>heme b</name>
        <dbReference type="ChEBI" id="CHEBI:60344"/>
    </cofactor>
</comment>
<evidence type="ECO:0000256" key="17">
    <source>
        <dbReference type="ARBA" id="ARBA00023136"/>
    </source>
</evidence>
<evidence type="ECO:0000256" key="2">
    <source>
        <dbReference type="ARBA" id="ARBA00004141"/>
    </source>
</evidence>
<dbReference type="Gene3D" id="1.20.120.1770">
    <property type="match status" value="1"/>
</dbReference>
<feature type="domain" description="Cytochrome b561" evidence="23">
    <location>
        <begin position="361"/>
        <end position="567"/>
    </location>
</feature>
<keyword evidence="6" id="KW-0813">Transport</keyword>
<dbReference type="CDD" id="cd08760">
    <property type="entry name" value="Cyt_b561_FRRS1_like"/>
    <property type="match status" value="1"/>
</dbReference>
<dbReference type="Proteomes" id="UP000838756">
    <property type="component" value="Unassembled WGS sequence"/>
</dbReference>
<dbReference type="EMBL" id="CAKXAJ010025635">
    <property type="protein sequence ID" value="CAH2242218.1"/>
    <property type="molecule type" value="Genomic_DNA"/>
</dbReference>
<keyword evidence="17 20" id="KW-0472">Membrane</keyword>
<dbReference type="InterPro" id="IPR051237">
    <property type="entry name" value="Ferric-chelate_Red/DefProt"/>
</dbReference>
<keyword evidence="12" id="KW-0391">Immunity</keyword>
<name>A0A8S4S2F9_9NEOP</name>
<evidence type="ECO:0000256" key="13">
    <source>
        <dbReference type="ARBA" id="ARBA00022982"/>
    </source>
</evidence>
<evidence type="ECO:0000256" key="10">
    <source>
        <dbReference type="ARBA" id="ARBA00022692"/>
    </source>
</evidence>
<feature type="signal peptide" evidence="21">
    <location>
        <begin position="1"/>
        <end position="24"/>
    </location>
</feature>
<evidence type="ECO:0000313" key="25">
    <source>
        <dbReference type="EMBL" id="CAH2242218.1"/>
    </source>
</evidence>
<keyword evidence="18" id="KW-1015">Disulfide bond</keyword>
<comment type="caution">
    <text evidence="25">The sequence shown here is derived from an EMBL/GenBank/DDBJ whole genome shotgun (WGS) entry which is preliminary data.</text>
</comment>
<keyword evidence="19" id="KW-0325">Glycoprotein</keyword>
<evidence type="ECO:0000256" key="11">
    <source>
        <dbReference type="ARBA" id="ARBA00022729"/>
    </source>
</evidence>
<feature type="transmembrane region" description="Helical" evidence="20">
    <location>
        <begin position="401"/>
        <end position="420"/>
    </location>
</feature>
<gene>
    <name evidence="25" type="primary">jg25151</name>
    <name evidence="25" type="ORF">PAEG_LOCUS18565</name>
</gene>
<evidence type="ECO:0000259" key="23">
    <source>
        <dbReference type="PROSITE" id="PS50939"/>
    </source>
</evidence>
<keyword evidence="11 21" id="KW-0732">Signal</keyword>
<evidence type="ECO:0000313" key="26">
    <source>
        <dbReference type="Proteomes" id="UP000838756"/>
    </source>
</evidence>
<proteinExistence type="inferred from homology"/>
<feature type="transmembrane region" description="Helical" evidence="20">
    <location>
        <begin position="473"/>
        <end position="492"/>
    </location>
</feature>
<dbReference type="GO" id="GO:0042742">
    <property type="term" value="P:defense response to bacterium"/>
    <property type="evidence" value="ECO:0007669"/>
    <property type="project" value="UniProtKB-KW"/>
</dbReference>
<sequence>MLPRKRNMRLMLVALLSLVKYTHQYGSGAPPLACLDQIPRHNGIQAQTSVPPYAIYTSTAQVRQGDTLNVTIGSPFGAPTPIGGFILQAREIQDTNKIVGRFTKIPDPGVAQITSCRGQNDTVTHTSPDEKPPLNFMWQAPKDFLGGVEFRATVAQGYATFWKNVESPLVEVVTPETEIMTTEPSYTTRRPLHGPPVIMENKPTTTPAPFDLIYQGCADTKLCFGVPQNCIQSGNCKAIVAIFVAGDTYTFEIQGTDNPKYVAAALSMDNKMGDDSAMECVRNDNGRVNLFTSWTYPKVEPYVRRSDSPQNIVQLLESSTIDGKLYCKFKRDTVSTVMGQTFDLANNRYNLMVVSGNSMKEADRVGFHGLAYEATGQPLSLASVGTAAGGSKLLLKLHGSFMIIAWLGAASLGIVLARYFKKTWDGKTLGGVDIWFAYHRILMVLTWVLTVGGFILILVEVGGWQTTGDNPHAITGIVTVLLCFIQPIGAFFRPHPGTKNRPIFNWLHWFVGNSAHILGIATIFLAVYLQKAELPPWTVFVLTAYVVFHVLTHVVLSLTVCVSEGRISNGRVNSFPMKDMLGQSRQITAVDRSTDAPFSGFRKHLLGVYAPIILLFVIAMICLVALAPIGSTYNNLMGA</sequence>
<evidence type="ECO:0000256" key="19">
    <source>
        <dbReference type="ARBA" id="ARBA00023180"/>
    </source>
</evidence>
<feature type="domain" description="Reelin" evidence="24">
    <location>
        <begin position="11"/>
        <end position="185"/>
    </location>
</feature>
<evidence type="ECO:0000256" key="20">
    <source>
        <dbReference type="SAM" id="Phobius"/>
    </source>
</evidence>
<dbReference type="CDD" id="cd08544">
    <property type="entry name" value="Reeler"/>
    <property type="match status" value="1"/>
</dbReference>
<keyword evidence="7" id="KW-0964">Secreted</keyword>
<evidence type="ECO:0000256" key="14">
    <source>
        <dbReference type="ARBA" id="ARBA00022989"/>
    </source>
</evidence>
<keyword evidence="14 20" id="KW-1133">Transmembrane helix</keyword>
<dbReference type="SMART" id="SM00665">
    <property type="entry name" value="B561"/>
    <property type="match status" value="1"/>
</dbReference>
<dbReference type="PANTHER" id="PTHR45828">
    <property type="entry name" value="CYTOCHROME B561/FERRIC REDUCTASE TRANSMEMBRANE"/>
    <property type="match status" value="1"/>
</dbReference>
<dbReference type="PROSITE" id="PS50939">
    <property type="entry name" value="CYTOCHROME_B561"/>
    <property type="match status" value="1"/>
</dbReference>
<dbReference type="GO" id="GO:0016020">
    <property type="term" value="C:membrane"/>
    <property type="evidence" value="ECO:0007669"/>
    <property type="project" value="UniProtKB-SubCell"/>
</dbReference>
<feature type="transmembrane region" description="Helical" evidence="20">
    <location>
        <begin position="441"/>
        <end position="461"/>
    </location>
</feature>
<evidence type="ECO:0000256" key="9">
    <source>
        <dbReference type="ARBA" id="ARBA00022588"/>
    </source>
</evidence>
<feature type="chain" id="PRO_5035719042" evidence="21">
    <location>
        <begin position="25"/>
        <end position="639"/>
    </location>
</feature>
<evidence type="ECO:0000259" key="24">
    <source>
        <dbReference type="PROSITE" id="PS51019"/>
    </source>
</evidence>
<dbReference type="InterPro" id="IPR002861">
    <property type="entry name" value="Reeler_dom"/>
</dbReference>
<feature type="domain" description="DOMON" evidence="22">
    <location>
        <begin position="236"/>
        <end position="356"/>
    </location>
</feature>
<accession>A0A8S4S2F9</accession>
<evidence type="ECO:0000259" key="22">
    <source>
        <dbReference type="PROSITE" id="PS50836"/>
    </source>
</evidence>
<reference evidence="25" key="1">
    <citation type="submission" date="2022-03" db="EMBL/GenBank/DDBJ databases">
        <authorList>
            <person name="Lindestad O."/>
        </authorList>
    </citation>
    <scope>NUCLEOTIDE SEQUENCE</scope>
</reference>
<dbReference type="SMART" id="SM00664">
    <property type="entry name" value="DoH"/>
    <property type="match status" value="1"/>
</dbReference>
<evidence type="ECO:0000256" key="12">
    <source>
        <dbReference type="ARBA" id="ARBA00022859"/>
    </source>
</evidence>
<keyword evidence="8" id="KW-0929">Antimicrobial</keyword>
<evidence type="ECO:0000256" key="8">
    <source>
        <dbReference type="ARBA" id="ARBA00022529"/>
    </source>
</evidence>
<dbReference type="InterPro" id="IPR042307">
    <property type="entry name" value="Reeler_sf"/>
</dbReference>
<evidence type="ECO:0000256" key="3">
    <source>
        <dbReference type="ARBA" id="ARBA00004613"/>
    </source>
</evidence>
<comment type="similarity">
    <text evidence="4">Belongs to the insect defense protein family.</text>
</comment>
<evidence type="ECO:0000256" key="5">
    <source>
        <dbReference type="ARBA" id="ARBA00009195"/>
    </source>
</evidence>
<comment type="similarity">
    <text evidence="5">Belongs to the FRRS1 family.</text>
</comment>
<dbReference type="AlphaFoldDB" id="A0A8S4S2F9"/>
<organism evidence="25 26">
    <name type="scientific">Pararge aegeria aegeria</name>
    <dbReference type="NCBI Taxonomy" id="348720"/>
    <lineage>
        <taxon>Eukaryota</taxon>
        <taxon>Metazoa</taxon>
        <taxon>Ecdysozoa</taxon>
        <taxon>Arthropoda</taxon>
        <taxon>Hexapoda</taxon>
        <taxon>Insecta</taxon>
        <taxon>Pterygota</taxon>
        <taxon>Neoptera</taxon>
        <taxon>Endopterygota</taxon>
        <taxon>Lepidoptera</taxon>
        <taxon>Glossata</taxon>
        <taxon>Ditrysia</taxon>
        <taxon>Papilionoidea</taxon>
        <taxon>Nymphalidae</taxon>
        <taxon>Satyrinae</taxon>
        <taxon>Satyrini</taxon>
        <taxon>Parargina</taxon>
        <taxon>Pararge</taxon>
    </lineage>
</organism>
<feature type="transmembrane region" description="Helical" evidence="20">
    <location>
        <begin position="539"/>
        <end position="562"/>
    </location>
</feature>
<dbReference type="PANTHER" id="PTHR45828:SF9">
    <property type="entry name" value="CELL WALL INTEGRITY AND STRESS RESPONSE COMPONENT 4-LIKE-RELATED"/>
    <property type="match status" value="1"/>
</dbReference>
<feature type="transmembrane region" description="Helical" evidence="20">
    <location>
        <begin position="608"/>
        <end position="629"/>
    </location>
</feature>
<dbReference type="GO" id="GO:0045087">
    <property type="term" value="P:innate immune response"/>
    <property type="evidence" value="ECO:0007669"/>
    <property type="project" value="UniProtKB-KW"/>
</dbReference>
<comment type="subcellular location">
    <subcellularLocation>
        <location evidence="2">Membrane</location>
        <topology evidence="2">Multi-pass membrane protein</topology>
    </subcellularLocation>
    <subcellularLocation>
        <location evidence="3">Secreted</location>
    </subcellularLocation>
</comment>
<dbReference type="InterPro" id="IPR005018">
    <property type="entry name" value="DOMON_domain"/>
</dbReference>
<keyword evidence="15" id="KW-0408">Iron</keyword>
<dbReference type="InterPro" id="IPR006593">
    <property type="entry name" value="Cyt_b561/ferric_Rdtase_TM"/>
</dbReference>
<keyword evidence="9" id="KW-0399">Innate immunity</keyword>
<evidence type="ECO:0000256" key="21">
    <source>
        <dbReference type="SAM" id="SignalP"/>
    </source>
</evidence>
<dbReference type="PROSITE" id="PS51019">
    <property type="entry name" value="REELIN"/>
    <property type="match status" value="1"/>
</dbReference>
<evidence type="ECO:0000256" key="15">
    <source>
        <dbReference type="ARBA" id="ARBA00023004"/>
    </source>
</evidence>
<evidence type="ECO:0000256" key="7">
    <source>
        <dbReference type="ARBA" id="ARBA00022525"/>
    </source>
</evidence>
<evidence type="ECO:0000256" key="16">
    <source>
        <dbReference type="ARBA" id="ARBA00023022"/>
    </source>
</evidence>
<dbReference type="GO" id="GO:0005576">
    <property type="term" value="C:extracellular region"/>
    <property type="evidence" value="ECO:0007669"/>
    <property type="project" value="UniProtKB-SubCell"/>
</dbReference>
<evidence type="ECO:0000256" key="6">
    <source>
        <dbReference type="ARBA" id="ARBA00022448"/>
    </source>
</evidence>
<keyword evidence="10 20" id="KW-0812">Transmembrane</keyword>
<keyword evidence="26" id="KW-1185">Reference proteome</keyword>
<keyword evidence="13" id="KW-0249">Electron transport</keyword>
<dbReference type="PROSITE" id="PS50836">
    <property type="entry name" value="DOMON"/>
    <property type="match status" value="1"/>
</dbReference>
<evidence type="ECO:0000256" key="4">
    <source>
        <dbReference type="ARBA" id="ARBA00008501"/>
    </source>
</evidence>
<protein>
    <submittedName>
        <fullName evidence="25">Jg25151 protein</fullName>
    </submittedName>
</protein>
<dbReference type="Pfam" id="PF03351">
    <property type="entry name" value="DOMON"/>
    <property type="match status" value="1"/>
</dbReference>
<dbReference type="CDD" id="cd09628">
    <property type="entry name" value="DOMON_SDR_2_like"/>
    <property type="match status" value="1"/>
</dbReference>